<dbReference type="Pfam" id="PF13665">
    <property type="entry name" value="Tox-PAAR-like"/>
    <property type="match status" value="1"/>
</dbReference>
<keyword evidence="2" id="KW-1185">Reference proteome</keyword>
<dbReference type="Proteomes" id="UP000518300">
    <property type="component" value="Unassembled WGS sequence"/>
</dbReference>
<organism evidence="1 2">
    <name type="scientific">Pyxidicoccus fallax</name>
    <dbReference type="NCBI Taxonomy" id="394095"/>
    <lineage>
        <taxon>Bacteria</taxon>
        <taxon>Pseudomonadati</taxon>
        <taxon>Myxococcota</taxon>
        <taxon>Myxococcia</taxon>
        <taxon>Myxococcales</taxon>
        <taxon>Cystobacterineae</taxon>
        <taxon>Myxococcaceae</taxon>
        <taxon>Pyxidicoccus</taxon>
    </lineage>
</organism>
<proteinExistence type="predicted"/>
<dbReference type="AlphaFoldDB" id="A0A848LP67"/>
<name>A0A848LP67_9BACT</name>
<evidence type="ECO:0000313" key="1">
    <source>
        <dbReference type="EMBL" id="NMO19536.1"/>
    </source>
</evidence>
<dbReference type="RefSeq" id="WP_169348783.1">
    <property type="nucleotide sequence ID" value="NZ_JABBJJ010000190.1"/>
</dbReference>
<comment type="caution">
    <text evidence="1">The sequence shown here is derived from an EMBL/GenBank/DDBJ whole genome shotgun (WGS) entry which is preliminary data.</text>
</comment>
<sequence>MPKVSVNAPKTPVTEGSSGIAAATLPNVCKMPGPPAPFVPTPLPNIGKSGTDPKKYSKTVTIDGKKIAIKGATFGSMGDVASKGTGGGIVSANVEGPTSFLGPGSMDTKVEGKNVQLLGDPMLNNCGPSGSPANAATMMGVLQVTGFVTVITGEDKCPVCEKQHKALEESEQTRTDASSLTSKLDEVVKAKKKHLATMVGIVKCKCGKNYADHSGVTLTEFTNVATNLGWNAPEGSLSLGQPDPEYKAYNASVARIRSRLAERIGEDKLAETWRDAEEKADESMASGGTFPAAYPPGACAAQKAIVFARDKKAFPGALTEQYYHCKGKPTSAKIRYFDAASGEVKTEVFAHGSTVPPCRTCERIVPLMICPGVDKEDTCQH</sequence>
<evidence type="ECO:0000313" key="2">
    <source>
        <dbReference type="Proteomes" id="UP000518300"/>
    </source>
</evidence>
<dbReference type="EMBL" id="JABBJJ010000190">
    <property type="protein sequence ID" value="NMO19536.1"/>
    <property type="molecule type" value="Genomic_DNA"/>
</dbReference>
<reference evidence="1 2" key="1">
    <citation type="submission" date="2020-04" db="EMBL/GenBank/DDBJ databases">
        <title>Draft genome of Pyxidicoccus fallax type strain.</title>
        <authorList>
            <person name="Whitworth D.E."/>
        </authorList>
    </citation>
    <scope>NUCLEOTIDE SEQUENCE [LARGE SCALE GENOMIC DNA]</scope>
    <source>
        <strain evidence="1 2">DSM 14698</strain>
    </source>
</reference>
<protein>
    <submittedName>
        <fullName evidence="1">DUF4150 domain-containing protein</fullName>
    </submittedName>
</protein>
<accession>A0A848LP67</accession>
<gene>
    <name evidence="1" type="ORF">HG543_32370</name>
</gene>